<dbReference type="OrthoDB" id="9939514at2"/>
<evidence type="ECO:0000313" key="2">
    <source>
        <dbReference type="EMBL" id="SLN74640.1"/>
    </source>
</evidence>
<feature type="region of interest" description="Disordered" evidence="1">
    <location>
        <begin position="1"/>
        <end position="29"/>
    </location>
</feature>
<proteinExistence type="predicted"/>
<sequence>MSNATRKLQQLNALRARAQRHADSSDSPAMRRVCRAIMVETNAMLRPLWRTTRSAQSTQAGDKTHA</sequence>
<evidence type="ECO:0000256" key="1">
    <source>
        <dbReference type="SAM" id="MobiDB-lite"/>
    </source>
</evidence>
<gene>
    <name evidence="2" type="ORF">PSM7751_04176</name>
</gene>
<protein>
    <submittedName>
        <fullName evidence="2">Uncharacterized protein</fullName>
    </submittedName>
</protein>
<accession>A0A1X7AB69</accession>
<organism evidence="2 3">
    <name type="scientific">Pseudooceanicola marinus</name>
    <dbReference type="NCBI Taxonomy" id="396013"/>
    <lineage>
        <taxon>Bacteria</taxon>
        <taxon>Pseudomonadati</taxon>
        <taxon>Pseudomonadota</taxon>
        <taxon>Alphaproteobacteria</taxon>
        <taxon>Rhodobacterales</taxon>
        <taxon>Paracoccaceae</taxon>
        <taxon>Pseudooceanicola</taxon>
    </lineage>
</organism>
<dbReference type="Proteomes" id="UP000193963">
    <property type="component" value="Unassembled WGS sequence"/>
</dbReference>
<dbReference type="AlphaFoldDB" id="A0A1X7AB69"/>
<dbReference type="RefSeq" id="WP_085890187.1">
    <property type="nucleotide sequence ID" value="NZ_FWFN01000013.1"/>
</dbReference>
<keyword evidence="3" id="KW-1185">Reference proteome</keyword>
<feature type="compositionally biased region" description="Polar residues" evidence="1">
    <location>
        <begin position="1"/>
        <end position="12"/>
    </location>
</feature>
<evidence type="ECO:0000313" key="3">
    <source>
        <dbReference type="Proteomes" id="UP000193963"/>
    </source>
</evidence>
<dbReference type="EMBL" id="FWFN01000013">
    <property type="protein sequence ID" value="SLN74640.1"/>
    <property type="molecule type" value="Genomic_DNA"/>
</dbReference>
<name>A0A1X7AB69_9RHOB</name>
<reference evidence="2 3" key="1">
    <citation type="submission" date="2017-03" db="EMBL/GenBank/DDBJ databases">
        <authorList>
            <person name="Afonso C.L."/>
            <person name="Miller P.J."/>
            <person name="Scott M.A."/>
            <person name="Spackman E."/>
            <person name="Goraichik I."/>
            <person name="Dimitrov K.M."/>
            <person name="Suarez D.L."/>
            <person name="Swayne D.E."/>
        </authorList>
    </citation>
    <scope>NUCLEOTIDE SEQUENCE [LARGE SCALE GENOMIC DNA]</scope>
    <source>
        <strain evidence="2 3">CECT 7751</strain>
    </source>
</reference>